<organism evidence="1">
    <name type="scientific">Anguilla anguilla</name>
    <name type="common">European freshwater eel</name>
    <name type="synonym">Muraena anguilla</name>
    <dbReference type="NCBI Taxonomy" id="7936"/>
    <lineage>
        <taxon>Eukaryota</taxon>
        <taxon>Metazoa</taxon>
        <taxon>Chordata</taxon>
        <taxon>Craniata</taxon>
        <taxon>Vertebrata</taxon>
        <taxon>Euteleostomi</taxon>
        <taxon>Actinopterygii</taxon>
        <taxon>Neopterygii</taxon>
        <taxon>Teleostei</taxon>
        <taxon>Anguilliformes</taxon>
        <taxon>Anguillidae</taxon>
        <taxon>Anguilla</taxon>
    </lineage>
</organism>
<dbReference type="AlphaFoldDB" id="A0A0E9RR36"/>
<name>A0A0E9RR36_ANGAN</name>
<protein>
    <submittedName>
        <fullName evidence="1">Uncharacterized protein</fullName>
    </submittedName>
</protein>
<evidence type="ECO:0000313" key="1">
    <source>
        <dbReference type="EMBL" id="JAH30835.1"/>
    </source>
</evidence>
<dbReference type="EMBL" id="GBXM01077742">
    <property type="protein sequence ID" value="JAH30835.1"/>
    <property type="molecule type" value="Transcribed_RNA"/>
</dbReference>
<accession>A0A0E9RR36</accession>
<proteinExistence type="predicted"/>
<reference evidence="1" key="1">
    <citation type="submission" date="2014-11" db="EMBL/GenBank/DDBJ databases">
        <authorList>
            <person name="Amaro Gonzalez C."/>
        </authorList>
    </citation>
    <scope>NUCLEOTIDE SEQUENCE</scope>
</reference>
<reference evidence="1" key="2">
    <citation type="journal article" date="2015" name="Fish Shellfish Immunol.">
        <title>Early steps in the European eel (Anguilla anguilla)-Vibrio vulnificus interaction in the gills: Role of the RtxA13 toxin.</title>
        <authorList>
            <person name="Callol A."/>
            <person name="Pajuelo D."/>
            <person name="Ebbesson L."/>
            <person name="Teles M."/>
            <person name="MacKenzie S."/>
            <person name="Amaro C."/>
        </authorList>
    </citation>
    <scope>NUCLEOTIDE SEQUENCE</scope>
</reference>
<sequence length="50" mass="5780">MATTKLEYFIFHKDNRKVSRNDKICKMGLVIQYLSERDSEEPEGCEGTAP</sequence>